<sequence>MKNLEKPEKQFNLLECNAFPRVLTSKNFHLRGSSFISTVLKNPDLDYIDWELKNHIVSFSNELTAKTSDSSNRIEK</sequence>
<reference evidence="2" key="1">
    <citation type="submission" date="2022-11" db="UniProtKB">
        <authorList>
            <consortium name="WormBaseParasite"/>
        </authorList>
    </citation>
    <scope>IDENTIFICATION</scope>
</reference>
<evidence type="ECO:0000313" key="2">
    <source>
        <dbReference type="WBParaSite" id="nRc.2.0.1.t21996-RA"/>
    </source>
</evidence>
<protein>
    <submittedName>
        <fullName evidence="2">Uncharacterized protein</fullName>
    </submittedName>
</protein>
<dbReference type="WBParaSite" id="nRc.2.0.1.t21996-RA">
    <property type="protein sequence ID" value="nRc.2.0.1.t21996-RA"/>
    <property type="gene ID" value="nRc.2.0.1.g21996"/>
</dbReference>
<dbReference type="AlphaFoldDB" id="A0A915J6C7"/>
<organism evidence="1 2">
    <name type="scientific">Romanomermis culicivorax</name>
    <name type="common">Nematode worm</name>
    <dbReference type="NCBI Taxonomy" id="13658"/>
    <lineage>
        <taxon>Eukaryota</taxon>
        <taxon>Metazoa</taxon>
        <taxon>Ecdysozoa</taxon>
        <taxon>Nematoda</taxon>
        <taxon>Enoplea</taxon>
        <taxon>Dorylaimia</taxon>
        <taxon>Mermithida</taxon>
        <taxon>Mermithoidea</taxon>
        <taxon>Mermithidae</taxon>
        <taxon>Romanomermis</taxon>
    </lineage>
</organism>
<keyword evidence="1" id="KW-1185">Reference proteome</keyword>
<proteinExistence type="predicted"/>
<accession>A0A915J6C7</accession>
<name>A0A915J6C7_ROMCU</name>
<evidence type="ECO:0000313" key="1">
    <source>
        <dbReference type="Proteomes" id="UP000887565"/>
    </source>
</evidence>
<dbReference type="Proteomes" id="UP000887565">
    <property type="component" value="Unplaced"/>
</dbReference>